<evidence type="ECO:0000256" key="1">
    <source>
        <dbReference type="ARBA" id="ARBA00004141"/>
    </source>
</evidence>
<accession>A0AA85JDY9</accession>
<evidence type="ECO:0000259" key="10">
    <source>
        <dbReference type="Pfam" id="PF00520"/>
    </source>
</evidence>
<name>A0AA85JDY9_TRIRE</name>
<reference evidence="11" key="1">
    <citation type="submission" date="2022-06" db="EMBL/GenBank/DDBJ databases">
        <authorList>
            <person name="Berger JAMES D."/>
            <person name="Berger JAMES D."/>
        </authorList>
    </citation>
    <scope>NUCLEOTIDE SEQUENCE [LARGE SCALE GENOMIC DNA]</scope>
</reference>
<keyword evidence="6 9" id="KW-0472">Membrane</keyword>
<keyword evidence="4 9" id="KW-1133">Transmembrane helix</keyword>
<evidence type="ECO:0000313" key="12">
    <source>
        <dbReference type="WBParaSite" id="TREG1_19150.5"/>
    </source>
</evidence>
<dbReference type="PANTHER" id="PTHR10117:SF54">
    <property type="entry name" value="TRANSIENT RECEPTOR POTENTIAL-GAMMA PROTEIN"/>
    <property type="match status" value="1"/>
</dbReference>
<feature type="compositionally biased region" description="Polar residues" evidence="8">
    <location>
        <begin position="726"/>
        <end position="735"/>
    </location>
</feature>
<dbReference type="InterPro" id="IPR005821">
    <property type="entry name" value="Ion_trans_dom"/>
</dbReference>
<protein>
    <recommendedName>
        <fullName evidence="10">Ion transport domain-containing protein</fullName>
    </recommendedName>
</protein>
<keyword evidence="11" id="KW-1185">Reference proteome</keyword>
<feature type="transmembrane region" description="Helical" evidence="9">
    <location>
        <begin position="163"/>
        <end position="183"/>
    </location>
</feature>
<evidence type="ECO:0000256" key="2">
    <source>
        <dbReference type="ARBA" id="ARBA00022448"/>
    </source>
</evidence>
<feature type="transmembrane region" description="Helical" evidence="9">
    <location>
        <begin position="516"/>
        <end position="537"/>
    </location>
</feature>
<feature type="transmembrane region" description="Helical" evidence="9">
    <location>
        <begin position="293"/>
        <end position="312"/>
    </location>
</feature>
<dbReference type="Proteomes" id="UP000050795">
    <property type="component" value="Unassembled WGS sequence"/>
</dbReference>
<keyword evidence="2" id="KW-0813">Transport</keyword>
<dbReference type="WBParaSite" id="TREG1_19150.5">
    <property type="protein sequence ID" value="TREG1_19150.5"/>
    <property type="gene ID" value="TREG1_19150"/>
</dbReference>
<proteinExistence type="predicted"/>
<organism evidence="11 12">
    <name type="scientific">Trichobilharzia regenti</name>
    <name type="common">Nasal bird schistosome</name>
    <dbReference type="NCBI Taxonomy" id="157069"/>
    <lineage>
        <taxon>Eukaryota</taxon>
        <taxon>Metazoa</taxon>
        <taxon>Spiralia</taxon>
        <taxon>Lophotrochozoa</taxon>
        <taxon>Platyhelminthes</taxon>
        <taxon>Trematoda</taxon>
        <taxon>Digenea</taxon>
        <taxon>Strigeidida</taxon>
        <taxon>Schistosomatoidea</taxon>
        <taxon>Schistosomatidae</taxon>
        <taxon>Trichobilharzia</taxon>
    </lineage>
</organism>
<evidence type="ECO:0000313" key="11">
    <source>
        <dbReference type="Proteomes" id="UP000050795"/>
    </source>
</evidence>
<feature type="transmembrane region" description="Helical" evidence="9">
    <location>
        <begin position="254"/>
        <end position="273"/>
    </location>
</feature>
<dbReference type="GO" id="GO:0051480">
    <property type="term" value="P:regulation of cytosolic calcium ion concentration"/>
    <property type="evidence" value="ECO:0007669"/>
    <property type="project" value="TreeGrafter"/>
</dbReference>
<dbReference type="AlphaFoldDB" id="A0AA85JDY9"/>
<comment type="subcellular location">
    <subcellularLocation>
        <location evidence="1">Membrane</location>
        <topology evidence="1">Multi-pass membrane protein</topology>
    </subcellularLocation>
</comment>
<feature type="transmembrane region" description="Helical" evidence="9">
    <location>
        <begin position="203"/>
        <end position="220"/>
    </location>
</feature>
<dbReference type="GO" id="GO:0005886">
    <property type="term" value="C:plasma membrane"/>
    <property type="evidence" value="ECO:0007669"/>
    <property type="project" value="TreeGrafter"/>
</dbReference>
<feature type="compositionally biased region" description="Basic and acidic residues" evidence="8">
    <location>
        <begin position="883"/>
        <end position="896"/>
    </location>
</feature>
<dbReference type="GO" id="GO:0034703">
    <property type="term" value="C:cation channel complex"/>
    <property type="evidence" value="ECO:0007669"/>
    <property type="project" value="TreeGrafter"/>
</dbReference>
<reference evidence="12" key="2">
    <citation type="submission" date="2023-11" db="UniProtKB">
        <authorList>
            <consortium name="WormBaseParasite"/>
        </authorList>
    </citation>
    <scope>IDENTIFICATION</scope>
</reference>
<evidence type="ECO:0000256" key="8">
    <source>
        <dbReference type="SAM" id="MobiDB-lite"/>
    </source>
</evidence>
<evidence type="ECO:0000256" key="9">
    <source>
        <dbReference type="SAM" id="Phobius"/>
    </source>
</evidence>
<dbReference type="PANTHER" id="PTHR10117">
    <property type="entry name" value="TRANSIENT RECEPTOR POTENTIAL CHANNEL"/>
    <property type="match status" value="1"/>
</dbReference>
<dbReference type="PRINTS" id="PR01097">
    <property type="entry name" value="TRNSRECEPTRP"/>
</dbReference>
<keyword evidence="7" id="KW-0407">Ion channel</keyword>
<sequence length="896" mass="102751">MSNQPDLATRSADLITRVGRRMSVVFNINKQNSMKCNEDFYQGYQLSMSDLRKATSASKQAAGCLFTNFEDVRKEYLMLVEKCMNFACEMMDLCRGTQEVEAVISDFLEDGTNIRDPLGRLRLAIRFEEKKFVAHPNCQQYLTSIWYGSETAFLQSWSLIRKIGLSVAATPLLPLFCIMYIILPTSNIARSMRCPAAKFATHVVSHFLFLILLAAATFRLEENYDALLDEQMLGTGDEDTIRQWVQKNFRPSKAIITHVQICIVLWVAGLLLADIKHIYFAGFRSYICNAYNLLNFCILSMYIGSYTLRIIVDRWVRESDLFFNATAQVNYLLHNNNSKLVHQMVQNWTQSCHHDKSYFITASRFRWKYDDPEIVSDVMFAVANVVSFARTTYLMPAFEALGPLQISFTRMLTDITRFMVLYLLVLFAFMVGLHNLYWYYGLQIFKTYDEATNTTQTQVATEMFEGLRHTLYSLFWSMFSQVSISKLPIRKPDQGEHKYTDGMIDTDSPTAIVDSVGMVLFAVYHGIIIIVLVNMLIAMMSHSFESIQEDCDVEWKFARTQLWLNYIDNGSTLPVPFNVIPTPHSLANAVKFIRNFFKDETGVISGNIRSTDFVKVRRDKVVKDKDLTIQETSHSDIMQRLVRRYLFKMERENDEKEKYKETPCLRAEDMAGNVEALFNAYGDPNQTVQFADADEFPPPPVTAAGVRVNYEHSQNPYQLSVQGGAQTINPNQQTGKRLKRPTYGSGRRYSTSIGNTALGAGSMLGGINLQLPQLDGIQRMQKILDMRLQNLQAQSDQLNHASGNARIKEEISHVRQLIGESQKALSSIVKAVSQMQDQVVQLNTNMEQWILAQASGREIRTVFVEERNPSTKSQRDRHRRDRRDKDREWDSFVREA</sequence>
<dbReference type="GO" id="GO:0015279">
    <property type="term" value="F:store-operated calcium channel activity"/>
    <property type="evidence" value="ECO:0007669"/>
    <property type="project" value="TreeGrafter"/>
</dbReference>
<evidence type="ECO:0000256" key="4">
    <source>
        <dbReference type="ARBA" id="ARBA00022989"/>
    </source>
</evidence>
<evidence type="ECO:0000256" key="6">
    <source>
        <dbReference type="ARBA" id="ARBA00023136"/>
    </source>
</evidence>
<feature type="transmembrane region" description="Helical" evidence="9">
    <location>
        <begin position="420"/>
        <end position="440"/>
    </location>
</feature>
<dbReference type="InterPro" id="IPR002153">
    <property type="entry name" value="TRPC_channel"/>
</dbReference>
<feature type="domain" description="Ion transport" evidence="10">
    <location>
        <begin position="379"/>
        <end position="549"/>
    </location>
</feature>
<feature type="region of interest" description="Disordered" evidence="8">
    <location>
        <begin position="865"/>
        <end position="896"/>
    </location>
</feature>
<evidence type="ECO:0000256" key="5">
    <source>
        <dbReference type="ARBA" id="ARBA00023065"/>
    </source>
</evidence>
<dbReference type="GO" id="GO:0070679">
    <property type="term" value="F:inositol 1,4,5 trisphosphate binding"/>
    <property type="evidence" value="ECO:0007669"/>
    <property type="project" value="TreeGrafter"/>
</dbReference>
<evidence type="ECO:0000256" key="7">
    <source>
        <dbReference type="ARBA" id="ARBA00023303"/>
    </source>
</evidence>
<dbReference type="Pfam" id="PF00520">
    <property type="entry name" value="Ion_trans"/>
    <property type="match status" value="1"/>
</dbReference>
<keyword evidence="5" id="KW-0406">Ion transport</keyword>
<evidence type="ECO:0000256" key="3">
    <source>
        <dbReference type="ARBA" id="ARBA00022692"/>
    </source>
</evidence>
<feature type="region of interest" description="Disordered" evidence="8">
    <location>
        <begin position="726"/>
        <end position="748"/>
    </location>
</feature>
<keyword evidence="3 9" id="KW-0812">Transmembrane</keyword>